<dbReference type="Pfam" id="PF01580">
    <property type="entry name" value="FtsK_SpoIIIE"/>
    <property type="match status" value="1"/>
</dbReference>
<evidence type="ECO:0000313" key="7">
    <source>
        <dbReference type="EMBL" id="BCX48937.1"/>
    </source>
</evidence>
<feature type="coiled-coil region" evidence="4">
    <location>
        <begin position="7"/>
        <end position="76"/>
    </location>
</feature>
<evidence type="ECO:0000256" key="1">
    <source>
        <dbReference type="ARBA" id="ARBA00022741"/>
    </source>
</evidence>
<keyword evidence="2 3" id="KW-0067">ATP-binding</keyword>
<gene>
    <name evidence="7" type="ORF">HAHE_28450</name>
</gene>
<feature type="transmembrane region" description="Helical" evidence="5">
    <location>
        <begin position="227"/>
        <end position="248"/>
    </location>
</feature>
<accession>A0ABM7RFQ7</accession>
<dbReference type="InterPro" id="IPR027417">
    <property type="entry name" value="P-loop_NTPase"/>
</dbReference>
<protein>
    <submittedName>
        <fullName evidence="7">ATP-binding protein</fullName>
    </submittedName>
</protein>
<keyword evidence="8" id="KW-1185">Reference proteome</keyword>
<keyword evidence="5" id="KW-0472">Membrane</keyword>
<keyword evidence="5" id="KW-1133">Transmembrane helix</keyword>
<evidence type="ECO:0000256" key="4">
    <source>
        <dbReference type="SAM" id="Coils"/>
    </source>
</evidence>
<sequence>MEPGQVLDELAALKRAIEETARREEQVRGAHTTCIVAARRIAREREEREHEEEEARRSLLEQRHAAEREVLEARHQARLAWIEERFHSARQSLTERISQSQGSRVGRMQAEILRVQEQRKHEYEQAKHELVALREQAEEQRGEVAILAAGARKSLRAFRPFFDRKLSGKGVKVSDPGDGDLMAAASAEVEKVKALPLAKFFRFVPLTLLLLVAVGAVAWFSGTPGEVMAWLPMAGIAAGVVLALYLIALASVWGPTMRLVHALHQVRVAGAMSVNSMRDRVLGLKEEIDREAEQLRGGLSETLRETDDSAQERIREGTEKLERQVARLPEVEERIHQRRVAALEAVHAGENLAFADELRQASEKRAEELGAETGESDAETEKVIAALASEWPERVTRPVEALTALAEDRERRFPAWSDDVPDSWVPPEDAESVAPFGKLRIPMDALVDKRPEDERFPLPDEIEVPLAIGLPDHGSLLLEGEPADAASTINEIVLRLLATHPPGRVDFTFIDAVGLGRDFAGLMHLADYEDHLIHGRIWTQPQQIEERLAELNEHVEKVIQMYLRNEYATIADYNRQAGTIAEKYRFVVIAGLPTGFSETALGRLRSLAASGARCGVFLLVQLDGPLPDAALDAELRRSCLCLKQSDGRWQLDGQPGEVTLDHAPADALATRLVHRFGKASVDSNRVEVPFSSIAPQDGWWTEETGDELRVPIGRTGAKKLQYLAIGKGTKQHALIAGKTGSGKSTLFHVMITNLALHCSPDEVEFYLIDFKKGVEFKCYGSKRLPHARVVAIESDRDFGLSVLHRVDEELRHRGELFREHGAQDLAGYRKASGEIMPRTLLMIDEFQEFFTEDDGIAQEASLLLDRIIRQGRAFGIHCILGSQTLGGAYTLARATLGQMVIRIALQCNEADAYLIMDDDNPAPRLLTRPGEGIYNDNAGAVAANSPFQTVWLSEDERNERLDEMTALAKERGVKVAPPVVFEGNAPAELADNDLLAAALASPPEAKPELASAWLGAPNSIKGPTTAGFKRQSGSNLLLVGQGEERIKALMGASILSLSAQYPLGTARFVVLDPEGKKGYLAGLLNSLPHPGEVHVPGSVGEVVEELSQRLKSDGDDEVFVFVRDLQRFKALKQDDEFRFDFDADVTGKVDAAKAFLELASEGPGVGIHLIASVDTWANVGRWLPRKALSDFPLRVLFQMSANDSAALTDSPAAGKLGLHRALLYDESLGSLETFRPYAKAAAPSIGAGR</sequence>
<dbReference type="SUPFAM" id="SSF52540">
    <property type="entry name" value="P-loop containing nucleoside triphosphate hydrolases"/>
    <property type="match status" value="1"/>
</dbReference>
<keyword evidence="4" id="KW-0175">Coiled coil</keyword>
<dbReference type="Proteomes" id="UP001374893">
    <property type="component" value="Chromosome"/>
</dbReference>
<dbReference type="GO" id="GO:0005524">
    <property type="term" value="F:ATP binding"/>
    <property type="evidence" value="ECO:0007669"/>
    <property type="project" value="UniProtKB-KW"/>
</dbReference>
<feature type="transmembrane region" description="Helical" evidence="5">
    <location>
        <begin position="200"/>
        <end position="221"/>
    </location>
</feature>
<feature type="binding site" evidence="3">
    <location>
        <begin position="737"/>
        <end position="744"/>
    </location>
    <ligand>
        <name>ATP</name>
        <dbReference type="ChEBI" id="CHEBI:30616"/>
    </ligand>
</feature>
<reference evidence="7 8" key="1">
    <citation type="submission" date="2021-06" db="EMBL/GenBank/DDBJ databases">
        <title>Complete genome of Haloferula helveola possessing various polysaccharide degrading enzymes.</title>
        <authorList>
            <person name="Takami H."/>
            <person name="Huang C."/>
            <person name="Hamasaki K."/>
        </authorList>
    </citation>
    <scope>NUCLEOTIDE SEQUENCE [LARGE SCALE GENOMIC DNA]</scope>
    <source>
        <strain evidence="7 8">CN-1</strain>
    </source>
</reference>
<evidence type="ECO:0000256" key="5">
    <source>
        <dbReference type="SAM" id="Phobius"/>
    </source>
</evidence>
<keyword evidence="1 3" id="KW-0547">Nucleotide-binding</keyword>
<dbReference type="PANTHER" id="PTHR22683">
    <property type="entry name" value="SPORULATION PROTEIN RELATED"/>
    <property type="match status" value="1"/>
</dbReference>
<evidence type="ECO:0000313" key="8">
    <source>
        <dbReference type="Proteomes" id="UP001374893"/>
    </source>
</evidence>
<dbReference type="PROSITE" id="PS50901">
    <property type="entry name" value="FTSK"/>
    <property type="match status" value="1"/>
</dbReference>
<evidence type="ECO:0000256" key="3">
    <source>
        <dbReference type="PROSITE-ProRule" id="PRU00289"/>
    </source>
</evidence>
<feature type="coiled-coil region" evidence="4">
    <location>
        <begin position="116"/>
        <end position="143"/>
    </location>
</feature>
<keyword evidence="5" id="KW-0812">Transmembrane</keyword>
<dbReference type="EMBL" id="AP024702">
    <property type="protein sequence ID" value="BCX48937.1"/>
    <property type="molecule type" value="Genomic_DNA"/>
</dbReference>
<dbReference type="InterPro" id="IPR002543">
    <property type="entry name" value="FtsK_dom"/>
</dbReference>
<dbReference type="InterPro" id="IPR050206">
    <property type="entry name" value="FtsK/SpoIIIE/SftA"/>
</dbReference>
<dbReference type="PANTHER" id="PTHR22683:SF41">
    <property type="entry name" value="DNA TRANSLOCASE FTSK"/>
    <property type="match status" value="1"/>
</dbReference>
<organism evidence="7 8">
    <name type="scientific">Haloferula helveola</name>
    <dbReference type="NCBI Taxonomy" id="490095"/>
    <lineage>
        <taxon>Bacteria</taxon>
        <taxon>Pseudomonadati</taxon>
        <taxon>Verrucomicrobiota</taxon>
        <taxon>Verrucomicrobiia</taxon>
        <taxon>Verrucomicrobiales</taxon>
        <taxon>Verrucomicrobiaceae</taxon>
        <taxon>Haloferula</taxon>
    </lineage>
</organism>
<name>A0ABM7RFQ7_9BACT</name>
<proteinExistence type="predicted"/>
<dbReference type="Gene3D" id="3.40.50.300">
    <property type="entry name" value="P-loop containing nucleotide triphosphate hydrolases"/>
    <property type="match status" value="3"/>
</dbReference>
<feature type="coiled-coil region" evidence="4">
    <location>
        <begin position="274"/>
        <end position="305"/>
    </location>
</feature>
<evidence type="ECO:0000256" key="2">
    <source>
        <dbReference type="ARBA" id="ARBA00022840"/>
    </source>
</evidence>
<evidence type="ECO:0000259" key="6">
    <source>
        <dbReference type="PROSITE" id="PS50901"/>
    </source>
</evidence>
<feature type="domain" description="FtsK" evidence="6">
    <location>
        <begin position="717"/>
        <end position="914"/>
    </location>
</feature>